<evidence type="ECO:0000256" key="1">
    <source>
        <dbReference type="ARBA" id="ARBA00006484"/>
    </source>
</evidence>
<dbReference type="KEGG" id="ela:UCREL1_9378"/>
<proteinExistence type="inferred from homology"/>
<evidence type="ECO:0000313" key="5">
    <source>
        <dbReference type="EMBL" id="EMR63673.1"/>
    </source>
</evidence>
<keyword evidence="6" id="KW-1185">Reference proteome</keyword>
<organism evidence="5 6">
    <name type="scientific">Eutypa lata (strain UCR-EL1)</name>
    <name type="common">Grapevine dieback disease fungus</name>
    <name type="synonym">Eutypa armeniacae</name>
    <dbReference type="NCBI Taxonomy" id="1287681"/>
    <lineage>
        <taxon>Eukaryota</taxon>
        <taxon>Fungi</taxon>
        <taxon>Dikarya</taxon>
        <taxon>Ascomycota</taxon>
        <taxon>Pezizomycotina</taxon>
        <taxon>Sordariomycetes</taxon>
        <taxon>Xylariomycetidae</taxon>
        <taxon>Xylariales</taxon>
        <taxon>Diatrypaceae</taxon>
        <taxon>Eutypa</taxon>
    </lineage>
</organism>
<reference evidence="6" key="1">
    <citation type="journal article" date="2013" name="Genome Announc.">
        <title>Draft genome sequence of the grapevine dieback fungus Eutypa lata UCR-EL1.</title>
        <authorList>
            <person name="Blanco-Ulate B."/>
            <person name="Rolshausen P.E."/>
            <person name="Cantu D."/>
        </authorList>
    </citation>
    <scope>NUCLEOTIDE SEQUENCE [LARGE SCALE GENOMIC DNA]</scope>
    <source>
        <strain evidence="6">UCR-EL1</strain>
    </source>
</reference>
<dbReference type="Proteomes" id="UP000012174">
    <property type="component" value="Unassembled WGS sequence"/>
</dbReference>
<dbReference type="AlphaFoldDB" id="M7SHE4"/>
<keyword evidence="4" id="KW-0472">Membrane</keyword>
<gene>
    <name evidence="5" type="ORF">UCREL1_9378</name>
</gene>
<keyword evidence="2" id="KW-0560">Oxidoreductase</keyword>
<dbReference type="EMBL" id="KB707186">
    <property type="protein sequence ID" value="EMR63673.1"/>
    <property type="molecule type" value="Genomic_DNA"/>
</dbReference>
<dbReference type="eggNOG" id="KOG1014">
    <property type="taxonomic scope" value="Eukaryota"/>
</dbReference>
<protein>
    <submittedName>
        <fullName evidence="5">Putative short chain dehydrogenase protein</fullName>
    </submittedName>
</protein>
<dbReference type="STRING" id="1287681.M7SHE4"/>
<dbReference type="SUPFAM" id="SSF51735">
    <property type="entry name" value="NAD(P)-binding Rossmann-fold domains"/>
    <property type="match status" value="1"/>
</dbReference>
<keyword evidence="4" id="KW-1133">Transmembrane helix</keyword>
<dbReference type="InterPro" id="IPR036291">
    <property type="entry name" value="NAD(P)-bd_dom_sf"/>
</dbReference>
<dbReference type="GO" id="GO:0016491">
    <property type="term" value="F:oxidoreductase activity"/>
    <property type="evidence" value="ECO:0007669"/>
    <property type="project" value="UniProtKB-KW"/>
</dbReference>
<dbReference type="OMA" id="ININARW"/>
<dbReference type="PRINTS" id="PR00080">
    <property type="entry name" value="SDRFAMILY"/>
</dbReference>
<dbReference type="PANTHER" id="PTHR43899:SF13">
    <property type="entry name" value="RH59310P"/>
    <property type="match status" value="1"/>
</dbReference>
<dbReference type="OrthoDB" id="47007at2759"/>
<dbReference type="HOGENOM" id="CLU_010194_38_2_1"/>
<dbReference type="InterPro" id="IPR051019">
    <property type="entry name" value="VLCFA-Steroid_DH"/>
</dbReference>
<comment type="similarity">
    <text evidence="1 3">Belongs to the short-chain dehydrogenases/reductases (SDR) family.</text>
</comment>
<accession>M7SHE4</accession>
<dbReference type="InterPro" id="IPR002347">
    <property type="entry name" value="SDR_fam"/>
</dbReference>
<dbReference type="Pfam" id="PF00106">
    <property type="entry name" value="adh_short"/>
    <property type="match status" value="1"/>
</dbReference>
<evidence type="ECO:0000313" key="6">
    <source>
        <dbReference type="Proteomes" id="UP000012174"/>
    </source>
</evidence>
<dbReference type="Gene3D" id="3.40.50.720">
    <property type="entry name" value="NAD(P)-binding Rossmann-like Domain"/>
    <property type="match status" value="1"/>
</dbReference>
<feature type="transmembrane region" description="Helical" evidence="4">
    <location>
        <begin position="6"/>
        <end position="27"/>
    </location>
</feature>
<dbReference type="PANTHER" id="PTHR43899">
    <property type="entry name" value="RH59310P"/>
    <property type="match status" value="1"/>
</dbReference>
<name>M7SHE4_EUTLA</name>
<dbReference type="PRINTS" id="PR00081">
    <property type="entry name" value="GDHRDH"/>
</dbReference>
<evidence type="ECO:0000256" key="2">
    <source>
        <dbReference type="ARBA" id="ARBA00023002"/>
    </source>
</evidence>
<evidence type="ECO:0000256" key="4">
    <source>
        <dbReference type="SAM" id="Phobius"/>
    </source>
</evidence>
<dbReference type="GO" id="GO:0005783">
    <property type="term" value="C:endoplasmic reticulum"/>
    <property type="evidence" value="ECO:0007669"/>
    <property type="project" value="TreeGrafter"/>
</dbReference>
<sequence>MHCPKIEAAVIAAFSAVGVGTVSYFVVRILKLAAVYVRPSRLHRYAHRGPTGNEPWAMVTGASAGVGRALVQELAGRGFNVVLHGRNRAKLSGVRSELQASFPGRTFRIVVADAEAVASKTEQQQQQQHGSNVEPSPVDFEAIRRDLDDIRLTVLINNAGGGTFDPVCQPLQEAGEASVTGNVSLNALFPWHLSRVLLPNLVRHAPSVVVNVSSMADSGLPLIATYGAGKAFLMCATRALRLEMAMMEEDAGAGAGVEVLGVRLSKVTGARDYTEAPSTFMPDAGTMARSILDRVGYDNGVVAAYWAHALQDVVMGIIGALPQAVGDKVAITAMHKQREELDGPVKPVKQT</sequence>
<evidence type="ECO:0000256" key="3">
    <source>
        <dbReference type="RuleBase" id="RU000363"/>
    </source>
</evidence>
<keyword evidence="4" id="KW-0812">Transmembrane</keyword>